<gene>
    <name evidence="1" type="primary">Contig13213.g14098</name>
    <name evidence="1" type="ORF">STYLEM_12568</name>
</gene>
<dbReference type="Proteomes" id="UP000039865">
    <property type="component" value="Unassembled WGS sequence"/>
</dbReference>
<evidence type="ECO:0000313" key="1">
    <source>
        <dbReference type="EMBL" id="CDW83520.1"/>
    </source>
</evidence>
<name>A0A078AM98_STYLE</name>
<dbReference type="EMBL" id="CCKQ01011920">
    <property type="protein sequence ID" value="CDW83520.1"/>
    <property type="molecule type" value="Genomic_DNA"/>
</dbReference>
<evidence type="ECO:0000313" key="2">
    <source>
        <dbReference type="Proteomes" id="UP000039865"/>
    </source>
</evidence>
<sequence length="411" mass="48603">MEKKEQSLEKNINIINLFQSFDSELDKEFAGLDLSGIVSYEDVKVYTDQWESLSLKSQLKLINSAQNLSTKIKETDQDGYFRLQLFLSNFFMTALQYDRSLNSIQQLKLINKQVLHSAYEVEIKLQLAKIYQLKAERPKALKYLYQADQLIKHFHPDDMRMRQKYQDILIDLNLQNKELIFAHQLLFKEIIFERQNSLDVKLRLVKILLYLEDYVECEISINDILERISQGEKFKKSIQITEFLNVIIYLLLKLEKYDQISEIVDNIQEYILLQEEKKNLFYQNFNPIHLCSILNYLKTVYGIQVNEQVQGDLESQKLIIITSIHQNWICDQQYLNSFDYVICESDQSSNEMGIMNLQFVQLLMDSLIYERVFQATSPANYEVMFGKIIMLLRTAPIDKSVFLLNSIENEF</sequence>
<dbReference type="AlphaFoldDB" id="A0A078AM98"/>
<protein>
    <submittedName>
        <fullName evidence="1">Uncharacterized protein</fullName>
    </submittedName>
</protein>
<keyword evidence="2" id="KW-1185">Reference proteome</keyword>
<proteinExistence type="predicted"/>
<accession>A0A078AM98</accession>
<dbReference type="InParanoid" id="A0A078AM98"/>
<organism evidence="1 2">
    <name type="scientific">Stylonychia lemnae</name>
    <name type="common">Ciliate</name>
    <dbReference type="NCBI Taxonomy" id="5949"/>
    <lineage>
        <taxon>Eukaryota</taxon>
        <taxon>Sar</taxon>
        <taxon>Alveolata</taxon>
        <taxon>Ciliophora</taxon>
        <taxon>Intramacronucleata</taxon>
        <taxon>Spirotrichea</taxon>
        <taxon>Stichotrichia</taxon>
        <taxon>Sporadotrichida</taxon>
        <taxon>Oxytrichidae</taxon>
        <taxon>Stylonychinae</taxon>
        <taxon>Stylonychia</taxon>
    </lineage>
</organism>
<reference evidence="1 2" key="1">
    <citation type="submission" date="2014-06" db="EMBL/GenBank/DDBJ databases">
        <authorList>
            <person name="Swart Estienne"/>
        </authorList>
    </citation>
    <scope>NUCLEOTIDE SEQUENCE [LARGE SCALE GENOMIC DNA]</scope>
    <source>
        <strain evidence="1 2">130c</strain>
    </source>
</reference>